<feature type="compositionally biased region" description="Basic and acidic residues" evidence="1">
    <location>
        <begin position="9"/>
        <end position="22"/>
    </location>
</feature>
<reference evidence="2" key="1">
    <citation type="submission" date="2023-03" db="EMBL/GenBank/DDBJ databases">
        <title>Massive genome expansion in bonnet fungi (Mycena s.s.) driven by repeated elements and novel gene families across ecological guilds.</title>
        <authorList>
            <consortium name="Lawrence Berkeley National Laboratory"/>
            <person name="Harder C.B."/>
            <person name="Miyauchi S."/>
            <person name="Viragh M."/>
            <person name="Kuo A."/>
            <person name="Thoen E."/>
            <person name="Andreopoulos B."/>
            <person name="Lu D."/>
            <person name="Skrede I."/>
            <person name="Drula E."/>
            <person name="Henrissat B."/>
            <person name="Morin E."/>
            <person name="Kohler A."/>
            <person name="Barry K."/>
            <person name="LaButti K."/>
            <person name="Morin E."/>
            <person name="Salamov A."/>
            <person name="Lipzen A."/>
            <person name="Mereny Z."/>
            <person name="Hegedus B."/>
            <person name="Baldrian P."/>
            <person name="Stursova M."/>
            <person name="Weitz H."/>
            <person name="Taylor A."/>
            <person name="Grigoriev I.V."/>
            <person name="Nagy L.G."/>
            <person name="Martin F."/>
            <person name="Kauserud H."/>
        </authorList>
    </citation>
    <scope>NUCLEOTIDE SEQUENCE</scope>
    <source>
        <strain evidence="2">CBHHK182m</strain>
    </source>
</reference>
<organism evidence="2 3">
    <name type="scientific">Mycena metata</name>
    <dbReference type="NCBI Taxonomy" id="1033252"/>
    <lineage>
        <taxon>Eukaryota</taxon>
        <taxon>Fungi</taxon>
        <taxon>Dikarya</taxon>
        <taxon>Basidiomycota</taxon>
        <taxon>Agaricomycotina</taxon>
        <taxon>Agaricomycetes</taxon>
        <taxon>Agaricomycetidae</taxon>
        <taxon>Agaricales</taxon>
        <taxon>Marasmiineae</taxon>
        <taxon>Mycenaceae</taxon>
        <taxon>Mycena</taxon>
    </lineage>
</organism>
<proteinExistence type="predicted"/>
<dbReference type="EMBL" id="JARKIB010001004">
    <property type="protein sequence ID" value="KAJ7687804.1"/>
    <property type="molecule type" value="Genomic_DNA"/>
</dbReference>
<evidence type="ECO:0000256" key="1">
    <source>
        <dbReference type="SAM" id="MobiDB-lite"/>
    </source>
</evidence>
<name>A0AAD7DEU2_9AGAR</name>
<evidence type="ECO:0000313" key="3">
    <source>
        <dbReference type="Proteomes" id="UP001215598"/>
    </source>
</evidence>
<feature type="region of interest" description="Disordered" evidence="1">
    <location>
        <begin position="1"/>
        <end position="44"/>
    </location>
</feature>
<dbReference type="Proteomes" id="UP001215598">
    <property type="component" value="Unassembled WGS sequence"/>
</dbReference>
<dbReference type="AlphaFoldDB" id="A0AAD7DEU2"/>
<evidence type="ECO:0000313" key="2">
    <source>
        <dbReference type="EMBL" id="KAJ7687804.1"/>
    </source>
</evidence>
<sequence length="292" mass="32671">MNLVRRKERQTLKVEESKERHGLRSNALSELRPTPRRRKPERTREFFCEVRHQGERAAAWPSNPEFAGTYGHRGVVLYSTDFGPERAKKKSRAKRRRFPDLAFNADGSKGKSCEILYLRRVLKVQDQLSASLREISSFNVRLKPLFSTVYSGEGLDLGRRPKCLKPDLWSPGSPLGGPATGIPETHIPRSRRSATTWGLFHVGSVMGDLYLTCSVVSIGGMDSAKHKDKFYVLFIPNYTCPPLLSHCAISANFNEVHFGTGMNNSPNVNGSALLELPQGRFTSANAKATRNL</sequence>
<protein>
    <submittedName>
        <fullName evidence="2">Uncharacterized protein</fullName>
    </submittedName>
</protein>
<accession>A0AAD7DEU2</accession>
<keyword evidence="3" id="KW-1185">Reference proteome</keyword>
<comment type="caution">
    <text evidence="2">The sequence shown here is derived from an EMBL/GenBank/DDBJ whole genome shotgun (WGS) entry which is preliminary data.</text>
</comment>
<gene>
    <name evidence="2" type="ORF">B0H16DRAFT_1757463</name>
</gene>